<comment type="caution">
    <text evidence="3">The sequence shown here is derived from an EMBL/GenBank/DDBJ whole genome shotgun (WGS) entry which is preliminary data.</text>
</comment>
<accession>A0ABP0JWA1</accession>
<keyword evidence="4" id="KW-1185">Reference proteome</keyword>
<organism evidence="3 4">
    <name type="scientific">Durusdinium trenchii</name>
    <dbReference type="NCBI Taxonomy" id="1381693"/>
    <lineage>
        <taxon>Eukaryota</taxon>
        <taxon>Sar</taxon>
        <taxon>Alveolata</taxon>
        <taxon>Dinophyceae</taxon>
        <taxon>Suessiales</taxon>
        <taxon>Symbiodiniaceae</taxon>
        <taxon>Durusdinium</taxon>
    </lineage>
</organism>
<sequence length="265" mass="28774">MFAMISGEAVLETPPPRENKRKESSQATPPGQRAPKRGRRKEAEELALTASKLESEAEEMSQEAIACEKAAVEAMERAQSLQAKATALAKRAEVAKAAAQEARQKAERAEQSTTKEGRDALKVQDKAEKQAAKEAEKARKQTEKEEGAEARSVIKNIGDRIKASMVICKRAGMWEVPPGSVSFKNVKFGIFKQLFSRGRCSYVPENFCPSDASIVVTSKDAAGIFGATKVRGGSMYATFVISSLRANYIPATGQLSISYDTDMGF</sequence>
<feature type="region of interest" description="Disordered" evidence="1">
    <location>
        <begin position="1"/>
        <end position="60"/>
    </location>
</feature>
<evidence type="ECO:0000313" key="2">
    <source>
        <dbReference type="EMBL" id="CAK9018086.1"/>
    </source>
</evidence>
<evidence type="ECO:0000313" key="3">
    <source>
        <dbReference type="EMBL" id="CAK9018668.1"/>
    </source>
</evidence>
<dbReference type="EMBL" id="CAXAMN010006557">
    <property type="protein sequence ID" value="CAK9018086.1"/>
    <property type="molecule type" value="Genomic_DNA"/>
</dbReference>
<name>A0ABP0JWA1_9DINO</name>
<evidence type="ECO:0000256" key="1">
    <source>
        <dbReference type="SAM" id="MobiDB-lite"/>
    </source>
</evidence>
<dbReference type="EMBL" id="CAXAMN010006669">
    <property type="protein sequence ID" value="CAK9018668.1"/>
    <property type="molecule type" value="Genomic_DNA"/>
</dbReference>
<feature type="region of interest" description="Disordered" evidence="1">
    <location>
        <begin position="99"/>
        <end position="149"/>
    </location>
</feature>
<proteinExistence type="predicted"/>
<gene>
    <name evidence="2" type="ORF">CCMP2556_LOCUS13129</name>
    <name evidence="3" type="ORF">CCMP2556_LOCUS13357</name>
</gene>
<feature type="compositionally biased region" description="Basic and acidic residues" evidence="1">
    <location>
        <begin position="102"/>
        <end position="149"/>
    </location>
</feature>
<dbReference type="Proteomes" id="UP001642484">
    <property type="component" value="Unassembled WGS sequence"/>
</dbReference>
<feature type="compositionally biased region" description="Basic and acidic residues" evidence="1">
    <location>
        <begin position="15"/>
        <end position="24"/>
    </location>
</feature>
<evidence type="ECO:0000313" key="4">
    <source>
        <dbReference type="Proteomes" id="UP001642484"/>
    </source>
</evidence>
<reference evidence="3 4" key="1">
    <citation type="submission" date="2024-02" db="EMBL/GenBank/DDBJ databases">
        <authorList>
            <person name="Chen Y."/>
            <person name="Shah S."/>
            <person name="Dougan E. K."/>
            <person name="Thang M."/>
            <person name="Chan C."/>
        </authorList>
    </citation>
    <scope>NUCLEOTIDE SEQUENCE [LARGE SCALE GENOMIC DNA]</scope>
</reference>
<protein>
    <recommendedName>
        <fullName evidence="5">TolA protein</fullName>
    </recommendedName>
</protein>
<evidence type="ECO:0008006" key="5">
    <source>
        <dbReference type="Google" id="ProtNLM"/>
    </source>
</evidence>